<name>A0A1H7FG64_9GAMM</name>
<evidence type="ECO:0000256" key="1">
    <source>
        <dbReference type="ARBA" id="ARBA00022617"/>
    </source>
</evidence>
<proteinExistence type="predicted"/>
<evidence type="ECO:0000259" key="6">
    <source>
        <dbReference type="PROSITE" id="PS51007"/>
    </source>
</evidence>
<dbReference type="Proteomes" id="UP000185766">
    <property type="component" value="Unassembled WGS sequence"/>
</dbReference>
<evidence type="ECO:0000313" key="7">
    <source>
        <dbReference type="EMBL" id="SEK24939.1"/>
    </source>
</evidence>
<feature type="domain" description="Cytochrome c" evidence="6">
    <location>
        <begin position="68"/>
        <end position="154"/>
    </location>
</feature>
<keyword evidence="1 4" id="KW-0349">Heme</keyword>
<feature type="compositionally biased region" description="Basic and acidic residues" evidence="5">
    <location>
        <begin position="211"/>
        <end position="222"/>
    </location>
</feature>
<keyword evidence="3 4" id="KW-0408">Iron</keyword>
<protein>
    <submittedName>
        <fullName evidence="7">Cytochrome C oxidase, cbb3-type, subunit III</fullName>
    </submittedName>
</protein>
<evidence type="ECO:0000256" key="5">
    <source>
        <dbReference type="SAM" id="MobiDB-lite"/>
    </source>
</evidence>
<dbReference type="RefSeq" id="WP_074864233.1">
    <property type="nucleotide sequence ID" value="NZ_FOAS01000001.1"/>
</dbReference>
<evidence type="ECO:0000256" key="4">
    <source>
        <dbReference type="PROSITE-ProRule" id="PRU00433"/>
    </source>
</evidence>
<dbReference type="EMBL" id="FOAS01000001">
    <property type="protein sequence ID" value="SEK24939.1"/>
    <property type="molecule type" value="Genomic_DNA"/>
</dbReference>
<evidence type="ECO:0000256" key="3">
    <source>
        <dbReference type="ARBA" id="ARBA00023004"/>
    </source>
</evidence>
<dbReference type="SUPFAM" id="SSF46626">
    <property type="entry name" value="Cytochrome c"/>
    <property type="match status" value="1"/>
</dbReference>
<dbReference type="GO" id="GO:0020037">
    <property type="term" value="F:heme binding"/>
    <property type="evidence" value="ECO:0007669"/>
    <property type="project" value="InterPro"/>
</dbReference>
<feature type="compositionally biased region" description="Basic and acidic residues" evidence="5">
    <location>
        <begin position="170"/>
        <end position="199"/>
    </location>
</feature>
<feature type="region of interest" description="Disordered" evidence="5">
    <location>
        <begin position="167"/>
        <end position="222"/>
    </location>
</feature>
<dbReference type="InterPro" id="IPR036909">
    <property type="entry name" value="Cyt_c-like_dom_sf"/>
</dbReference>
<sequence length="222" mass="23181">MRNVIATLVITGVAVTAAAAGVVLSGAINVGADDPHSDVVHQILGVARERSVARRSAGIAVPPLDDAELIRQGAGNYQAMCIGCHLAPGVAVTELSQALYPAPPNLATANPPRDPAQSFWMIKHGIKASGMPAWGKSMADEYIWGMVALLQRLPQLSAEEYQALVASSDGHQHGGGESAMHDHTGSHHPQPDHTDHAEHAAPAAPAANENSHVHPDGNVHQH</sequence>
<keyword evidence="2 4" id="KW-0479">Metal-binding</keyword>
<dbReference type="InterPro" id="IPR009056">
    <property type="entry name" value="Cyt_c-like_dom"/>
</dbReference>
<keyword evidence="8" id="KW-1185">Reference proteome</keyword>
<dbReference type="Gene3D" id="1.10.760.10">
    <property type="entry name" value="Cytochrome c-like domain"/>
    <property type="match status" value="1"/>
</dbReference>
<feature type="compositionally biased region" description="Low complexity" evidence="5">
    <location>
        <begin position="200"/>
        <end position="210"/>
    </location>
</feature>
<organism evidence="7 8">
    <name type="scientific">Atopomonas hussainii</name>
    <dbReference type="NCBI Taxonomy" id="1429083"/>
    <lineage>
        <taxon>Bacteria</taxon>
        <taxon>Pseudomonadati</taxon>
        <taxon>Pseudomonadota</taxon>
        <taxon>Gammaproteobacteria</taxon>
        <taxon>Pseudomonadales</taxon>
        <taxon>Pseudomonadaceae</taxon>
        <taxon>Atopomonas</taxon>
    </lineage>
</organism>
<accession>A0A1H7FG64</accession>
<gene>
    <name evidence="7" type="ORF">SAMN05216214_101214</name>
</gene>
<dbReference type="GO" id="GO:0009055">
    <property type="term" value="F:electron transfer activity"/>
    <property type="evidence" value="ECO:0007669"/>
    <property type="project" value="InterPro"/>
</dbReference>
<reference evidence="7 8" key="1">
    <citation type="submission" date="2016-10" db="EMBL/GenBank/DDBJ databases">
        <authorList>
            <person name="de Groot N.N."/>
        </authorList>
    </citation>
    <scope>NUCLEOTIDE SEQUENCE [LARGE SCALE GENOMIC DNA]</scope>
    <source>
        <strain evidence="7 8">JCM 19513</strain>
    </source>
</reference>
<dbReference type="PROSITE" id="PS51007">
    <property type="entry name" value="CYTC"/>
    <property type="match status" value="1"/>
</dbReference>
<dbReference type="GO" id="GO:0046872">
    <property type="term" value="F:metal ion binding"/>
    <property type="evidence" value="ECO:0007669"/>
    <property type="project" value="UniProtKB-KW"/>
</dbReference>
<dbReference type="STRING" id="1429083.GCA_001885685_02348"/>
<dbReference type="AlphaFoldDB" id="A0A1H7FG64"/>
<evidence type="ECO:0000313" key="8">
    <source>
        <dbReference type="Proteomes" id="UP000185766"/>
    </source>
</evidence>
<dbReference type="Pfam" id="PF13442">
    <property type="entry name" value="Cytochrome_CBB3"/>
    <property type="match status" value="1"/>
</dbReference>
<evidence type="ECO:0000256" key="2">
    <source>
        <dbReference type="ARBA" id="ARBA00022723"/>
    </source>
</evidence>